<dbReference type="EMBL" id="BMIV01000004">
    <property type="protein sequence ID" value="GGF64406.1"/>
    <property type="molecule type" value="Genomic_DNA"/>
</dbReference>
<gene>
    <name evidence="1" type="ORF">GCM10011402_15700</name>
</gene>
<accession>A0ABQ1VHR7</accession>
<evidence type="ECO:0000313" key="1">
    <source>
        <dbReference type="EMBL" id="GGF64406.1"/>
    </source>
</evidence>
<dbReference type="Gene3D" id="1.10.1370.30">
    <property type="match status" value="1"/>
</dbReference>
<protein>
    <submittedName>
        <fullName evidence="1">Uncharacterized protein</fullName>
    </submittedName>
</protein>
<proteinExistence type="predicted"/>
<dbReference type="Proteomes" id="UP000640509">
    <property type="component" value="Unassembled WGS sequence"/>
</dbReference>
<reference evidence="2" key="1">
    <citation type="journal article" date="2019" name="Int. J. Syst. Evol. Microbiol.">
        <title>The Global Catalogue of Microorganisms (GCM) 10K type strain sequencing project: providing services to taxonomists for standard genome sequencing and annotation.</title>
        <authorList>
            <consortium name="The Broad Institute Genomics Platform"/>
            <consortium name="The Broad Institute Genome Sequencing Center for Infectious Disease"/>
            <person name="Wu L."/>
            <person name="Ma J."/>
        </authorList>
    </citation>
    <scope>NUCLEOTIDE SEQUENCE [LARGE SCALE GENOMIC DNA]</scope>
    <source>
        <strain evidence="2">CGMCC 1.15419</strain>
    </source>
</reference>
<keyword evidence="2" id="KW-1185">Reference proteome</keyword>
<evidence type="ECO:0000313" key="2">
    <source>
        <dbReference type="Proteomes" id="UP000640509"/>
    </source>
</evidence>
<name>A0ABQ1VHR7_9RHOB</name>
<comment type="caution">
    <text evidence="1">The sequence shown here is derived from an EMBL/GenBank/DDBJ whole genome shotgun (WGS) entry which is preliminary data.</text>
</comment>
<sequence>MQRHGGLKRPRPLIEEATGADVSPEPLLSYLEAKFGQIYGL</sequence>
<organism evidence="1 2">
    <name type="scientific">Paracoccus acridae</name>
    <dbReference type="NCBI Taxonomy" id="1795310"/>
    <lineage>
        <taxon>Bacteria</taxon>
        <taxon>Pseudomonadati</taxon>
        <taxon>Pseudomonadota</taxon>
        <taxon>Alphaproteobacteria</taxon>
        <taxon>Rhodobacterales</taxon>
        <taxon>Paracoccaceae</taxon>
        <taxon>Paracoccus</taxon>
    </lineage>
</organism>